<sequence>MMKKYLIYGILSLTVLSCNSEKKSGAYETADSQKQSSTSSSDTPMAEKIVKTADMRFRVKDVQSTKEKLGSILRAEGGTIAEFNTHSQIRQNEKVKYSADSLLELISYRVEGLVVAKIPAEKLDDFTNQIAKMAVFIDDQSLKQDDQSINYLSNQLKNRNKLEAVTQLNNSVSGKKTGVAERSLALKDEYVDNKANNLLTDRNVRYSTITLNFYQDNTVKKMIVVNDELADYRPDFFKRFWLSFENGWSLFKEFILILANLWAILLVIAAGYFIFRHYRRKKLMA</sequence>
<keyword evidence="2" id="KW-1133">Transmembrane helix</keyword>
<accession>A0A7W8ZP53</accession>
<name>A0A7W8ZP53_9SPHI</name>
<gene>
    <name evidence="4" type="ORF">HDE68_003534</name>
</gene>
<evidence type="ECO:0000256" key="1">
    <source>
        <dbReference type="SAM" id="MobiDB-lite"/>
    </source>
</evidence>
<evidence type="ECO:0000313" key="4">
    <source>
        <dbReference type="EMBL" id="MBB5637619.1"/>
    </source>
</evidence>
<organism evidence="4 5">
    <name type="scientific">Pedobacter cryoconitis</name>
    <dbReference type="NCBI Taxonomy" id="188932"/>
    <lineage>
        <taxon>Bacteria</taxon>
        <taxon>Pseudomonadati</taxon>
        <taxon>Bacteroidota</taxon>
        <taxon>Sphingobacteriia</taxon>
        <taxon>Sphingobacteriales</taxon>
        <taxon>Sphingobacteriaceae</taxon>
        <taxon>Pedobacter</taxon>
    </lineage>
</organism>
<evidence type="ECO:0000256" key="2">
    <source>
        <dbReference type="SAM" id="Phobius"/>
    </source>
</evidence>
<feature type="domain" description="DUF4349" evidence="3">
    <location>
        <begin position="48"/>
        <end position="275"/>
    </location>
</feature>
<evidence type="ECO:0000313" key="5">
    <source>
        <dbReference type="Proteomes" id="UP000537204"/>
    </source>
</evidence>
<proteinExistence type="predicted"/>
<keyword evidence="2" id="KW-0812">Transmembrane</keyword>
<evidence type="ECO:0000259" key="3">
    <source>
        <dbReference type="Pfam" id="PF14257"/>
    </source>
</evidence>
<keyword evidence="2" id="KW-0472">Membrane</keyword>
<feature type="region of interest" description="Disordered" evidence="1">
    <location>
        <begin position="26"/>
        <end position="45"/>
    </location>
</feature>
<comment type="caution">
    <text evidence="4">The sequence shown here is derived from an EMBL/GenBank/DDBJ whole genome shotgun (WGS) entry which is preliminary data.</text>
</comment>
<dbReference type="AlphaFoldDB" id="A0A7W8ZP53"/>
<dbReference type="EMBL" id="JACHCE010000005">
    <property type="protein sequence ID" value="MBB5637619.1"/>
    <property type="molecule type" value="Genomic_DNA"/>
</dbReference>
<feature type="transmembrane region" description="Helical" evidence="2">
    <location>
        <begin position="254"/>
        <end position="275"/>
    </location>
</feature>
<protein>
    <recommendedName>
        <fullName evidence="3">DUF4349 domain-containing protein</fullName>
    </recommendedName>
</protein>
<dbReference type="Proteomes" id="UP000537204">
    <property type="component" value="Unassembled WGS sequence"/>
</dbReference>
<dbReference type="PROSITE" id="PS51257">
    <property type="entry name" value="PROKAR_LIPOPROTEIN"/>
    <property type="match status" value="1"/>
</dbReference>
<dbReference type="InterPro" id="IPR025645">
    <property type="entry name" value="DUF4349"/>
</dbReference>
<feature type="compositionally biased region" description="Low complexity" evidence="1">
    <location>
        <begin position="32"/>
        <end position="43"/>
    </location>
</feature>
<dbReference type="RefSeq" id="WP_260171798.1">
    <property type="nucleotide sequence ID" value="NZ_JACHCE010000005.1"/>
</dbReference>
<reference evidence="4 5" key="1">
    <citation type="submission" date="2020-08" db="EMBL/GenBank/DDBJ databases">
        <title>Genomic Encyclopedia of Type Strains, Phase IV (KMG-V): Genome sequencing to study the core and pangenomes of soil and plant-associated prokaryotes.</title>
        <authorList>
            <person name="Whitman W."/>
        </authorList>
    </citation>
    <scope>NUCLEOTIDE SEQUENCE [LARGE SCALE GENOMIC DNA]</scope>
    <source>
        <strain evidence="4 5">S3M1</strain>
    </source>
</reference>
<dbReference type="Pfam" id="PF14257">
    <property type="entry name" value="DUF4349"/>
    <property type="match status" value="1"/>
</dbReference>